<dbReference type="RefSeq" id="WP_092367875.1">
    <property type="nucleotide sequence ID" value="NZ_BMGV01000007.1"/>
</dbReference>
<name>A0A1H7BX44_9RHOB</name>
<proteinExistence type="predicted"/>
<dbReference type="Proteomes" id="UP000199379">
    <property type="component" value="Unassembled WGS sequence"/>
</dbReference>
<evidence type="ECO:0000256" key="1">
    <source>
        <dbReference type="SAM" id="MobiDB-lite"/>
    </source>
</evidence>
<evidence type="ECO:0000313" key="4">
    <source>
        <dbReference type="EMBL" id="SEJ82031.1"/>
    </source>
</evidence>
<accession>A0A1H7BX44</accession>
<keyword evidence="4" id="KW-0540">Nuclease</keyword>
<evidence type="ECO:0000313" key="5">
    <source>
        <dbReference type="Proteomes" id="UP000199379"/>
    </source>
</evidence>
<dbReference type="EMBL" id="FNYD01000007">
    <property type="protein sequence ID" value="SEJ82031.1"/>
    <property type="molecule type" value="Genomic_DNA"/>
</dbReference>
<sequence>MIRALWLALALATTGAQADTIRIASFNAELHRDGPGLLLRDIRSGKDAQVEAVLEVIAATDPDILALQGVDWDLESRALGALAERLAEAGTAYPHRVARQPNSGLATELDLDGDGRTGGPGDSQGWGEFTGRNGIALLSKYPIETDAIRDFSELLWRDLPGAMLPQRDGAPFPSPAAQAAQRLSSTGHWVVPIDLPGGRLHLLTFQAGPPVFDGPEDRNGLRNRDEIRFWPVFLDGAFGPPPESRFVIAGGANLDPWDSDGHGASIRDLLADPRLQDPRPQSPGAAQAGSQGHRTPDALDTVDWPRPGRMRVDYVLPSADWTVAAAGVVWPAPGEPGHDAAIRASRHRLVWVDLRVD</sequence>
<feature type="chain" id="PRO_5011703013" evidence="2">
    <location>
        <begin position="19"/>
        <end position="357"/>
    </location>
</feature>
<keyword evidence="4" id="KW-0255">Endonuclease</keyword>
<keyword evidence="2" id="KW-0732">Signal</keyword>
<gene>
    <name evidence="4" type="ORF">SAMN05444007_107228</name>
</gene>
<dbReference type="AlphaFoldDB" id="A0A1H7BX44"/>
<keyword evidence="4" id="KW-0378">Hydrolase</keyword>
<dbReference type="Pfam" id="PF03372">
    <property type="entry name" value="Exo_endo_phos"/>
    <property type="match status" value="1"/>
</dbReference>
<dbReference type="GO" id="GO:0004527">
    <property type="term" value="F:exonuclease activity"/>
    <property type="evidence" value="ECO:0007669"/>
    <property type="project" value="UniProtKB-KW"/>
</dbReference>
<dbReference type="InterPro" id="IPR005135">
    <property type="entry name" value="Endo/exonuclease/phosphatase"/>
</dbReference>
<dbReference type="SUPFAM" id="SSF56219">
    <property type="entry name" value="DNase I-like"/>
    <property type="match status" value="1"/>
</dbReference>
<dbReference type="STRING" id="1227549.SAMN05444007_107228"/>
<keyword evidence="4" id="KW-0269">Exonuclease</keyword>
<dbReference type="InterPro" id="IPR036691">
    <property type="entry name" value="Endo/exonu/phosph_ase_sf"/>
</dbReference>
<evidence type="ECO:0000256" key="2">
    <source>
        <dbReference type="SAM" id="SignalP"/>
    </source>
</evidence>
<reference evidence="4 5" key="1">
    <citation type="submission" date="2016-10" db="EMBL/GenBank/DDBJ databases">
        <authorList>
            <person name="de Groot N.N."/>
        </authorList>
    </citation>
    <scope>NUCLEOTIDE SEQUENCE [LARGE SCALE GENOMIC DNA]</scope>
    <source>
        <strain evidence="4 5">DSM 29340</strain>
    </source>
</reference>
<organism evidence="4 5">
    <name type="scientific">Cribrihabitans marinus</name>
    <dbReference type="NCBI Taxonomy" id="1227549"/>
    <lineage>
        <taxon>Bacteria</taxon>
        <taxon>Pseudomonadati</taxon>
        <taxon>Pseudomonadota</taxon>
        <taxon>Alphaproteobacteria</taxon>
        <taxon>Rhodobacterales</taxon>
        <taxon>Paracoccaceae</taxon>
        <taxon>Cribrihabitans</taxon>
    </lineage>
</organism>
<dbReference type="GO" id="GO:0004519">
    <property type="term" value="F:endonuclease activity"/>
    <property type="evidence" value="ECO:0007669"/>
    <property type="project" value="UniProtKB-KW"/>
</dbReference>
<feature type="region of interest" description="Disordered" evidence="1">
    <location>
        <begin position="97"/>
        <end position="128"/>
    </location>
</feature>
<feature type="domain" description="Endonuclease/exonuclease/phosphatase" evidence="3">
    <location>
        <begin position="44"/>
        <end position="347"/>
    </location>
</feature>
<dbReference type="OrthoDB" id="292013at2"/>
<protein>
    <submittedName>
        <fullName evidence="4">Endonuclease/Exonuclease/phosphatase family protein</fullName>
    </submittedName>
</protein>
<feature type="signal peptide" evidence="2">
    <location>
        <begin position="1"/>
        <end position="18"/>
    </location>
</feature>
<dbReference type="Gene3D" id="3.60.10.10">
    <property type="entry name" value="Endonuclease/exonuclease/phosphatase"/>
    <property type="match status" value="1"/>
</dbReference>
<keyword evidence="5" id="KW-1185">Reference proteome</keyword>
<feature type="region of interest" description="Disordered" evidence="1">
    <location>
        <begin position="273"/>
        <end position="304"/>
    </location>
</feature>
<evidence type="ECO:0000259" key="3">
    <source>
        <dbReference type="Pfam" id="PF03372"/>
    </source>
</evidence>